<dbReference type="GO" id="GO:0048235">
    <property type="term" value="P:pollen sperm cell differentiation"/>
    <property type="evidence" value="ECO:0007669"/>
    <property type="project" value="UniProtKB-ARBA"/>
</dbReference>
<evidence type="ECO:0000256" key="3">
    <source>
        <dbReference type="ARBA" id="ARBA00023015"/>
    </source>
</evidence>
<dbReference type="GO" id="GO:0003677">
    <property type="term" value="F:DNA binding"/>
    <property type="evidence" value="ECO:0007669"/>
    <property type="project" value="UniProtKB-KW"/>
</dbReference>
<evidence type="ECO:0000256" key="4">
    <source>
        <dbReference type="ARBA" id="ARBA00023125"/>
    </source>
</evidence>
<protein>
    <submittedName>
        <fullName evidence="11">Uncharacterized protein</fullName>
    </submittedName>
</protein>
<evidence type="ECO:0000256" key="1">
    <source>
        <dbReference type="ARBA" id="ARBA00004123"/>
    </source>
</evidence>
<evidence type="ECO:0000256" key="7">
    <source>
        <dbReference type="ARBA" id="ARBA00023242"/>
    </source>
</evidence>
<reference evidence="11" key="1">
    <citation type="submission" date="2020-02" db="EMBL/GenBank/DDBJ databases">
        <authorList>
            <person name="Scholz U."/>
            <person name="Mascher M."/>
            <person name="Fiebig A."/>
        </authorList>
    </citation>
    <scope>NUCLEOTIDE SEQUENCE</scope>
</reference>
<name>A0A7I8K985_SPIIN</name>
<keyword evidence="4" id="KW-0238">DNA-binding</keyword>
<dbReference type="InterPro" id="IPR001005">
    <property type="entry name" value="SANT/Myb"/>
</dbReference>
<keyword evidence="3" id="KW-0805">Transcription regulation</keyword>
<keyword evidence="6" id="KW-0804">Transcription</keyword>
<dbReference type="CDD" id="cd00167">
    <property type="entry name" value="SANT"/>
    <property type="match status" value="2"/>
</dbReference>
<feature type="domain" description="Myb-like" evidence="9">
    <location>
        <begin position="35"/>
        <end position="87"/>
    </location>
</feature>
<evidence type="ECO:0000256" key="2">
    <source>
        <dbReference type="ARBA" id="ARBA00022737"/>
    </source>
</evidence>
<dbReference type="GO" id="GO:0090406">
    <property type="term" value="C:pollen tube"/>
    <property type="evidence" value="ECO:0007669"/>
    <property type="project" value="UniProtKB-ARBA"/>
</dbReference>
<feature type="domain" description="Myb-like" evidence="9">
    <location>
        <begin position="88"/>
        <end position="138"/>
    </location>
</feature>
<dbReference type="PANTHER" id="PTHR47995">
    <property type="entry name" value="TRANSCRIPTION FACTOR MYB33-RELATED"/>
    <property type="match status" value="1"/>
</dbReference>
<keyword evidence="7" id="KW-0539">Nucleus</keyword>
<dbReference type="Proteomes" id="UP000663760">
    <property type="component" value="Chromosome 4"/>
</dbReference>
<evidence type="ECO:0000256" key="6">
    <source>
        <dbReference type="ARBA" id="ARBA00023163"/>
    </source>
</evidence>
<feature type="compositionally biased region" description="Pro residues" evidence="8">
    <location>
        <begin position="170"/>
        <end position="180"/>
    </location>
</feature>
<keyword evidence="5" id="KW-0010">Activator</keyword>
<dbReference type="PROSITE" id="PS51294">
    <property type="entry name" value="HTH_MYB"/>
    <property type="match status" value="2"/>
</dbReference>
<dbReference type="InterPro" id="IPR009057">
    <property type="entry name" value="Homeodomain-like_sf"/>
</dbReference>
<organism evidence="11 12">
    <name type="scientific">Spirodela intermedia</name>
    <name type="common">Intermediate duckweed</name>
    <dbReference type="NCBI Taxonomy" id="51605"/>
    <lineage>
        <taxon>Eukaryota</taxon>
        <taxon>Viridiplantae</taxon>
        <taxon>Streptophyta</taxon>
        <taxon>Embryophyta</taxon>
        <taxon>Tracheophyta</taxon>
        <taxon>Spermatophyta</taxon>
        <taxon>Magnoliopsida</taxon>
        <taxon>Liliopsida</taxon>
        <taxon>Araceae</taxon>
        <taxon>Lemnoideae</taxon>
        <taxon>Spirodela</taxon>
    </lineage>
</organism>
<keyword evidence="2" id="KW-0677">Repeat</keyword>
<dbReference type="InterPro" id="IPR017930">
    <property type="entry name" value="Myb_dom"/>
</dbReference>
<feature type="compositionally biased region" description="Low complexity" evidence="8">
    <location>
        <begin position="30"/>
        <end position="41"/>
    </location>
</feature>
<feature type="region of interest" description="Disordered" evidence="8">
    <location>
        <begin position="1"/>
        <end position="41"/>
    </location>
</feature>
<feature type="domain" description="HTH myb-type" evidence="10">
    <location>
        <begin position="39"/>
        <end position="87"/>
    </location>
</feature>
<keyword evidence="12" id="KW-1185">Reference proteome</keyword>
<dbReference type="Pfam" id="PF00249">
    <property type="entry name" value="Myb_DNA-binding"/>
    <property type="match status" value="2"/>
</dbReference>
<feature type="region of interest" description="Disordered" evidence="8">
    <location>
        <begin position="159"/>
        <end position="182"/>
    </location>
</feature>
<evidence type="ECO:0000313" key="11">
    <source>
        <dbReference type="EMBL" id="CAA7394349.1"/>
    </source>
</evidence>
<evidence type="ECO:0000256" key="5">
    <source>
        <dbReference type="ARBA" id="ARBA00023159"/>
    </source>
</evidence>
<evidence type="ECO:0000259" key="9">
    <source>
        <dbReference type="PROSITE" id="PS50090"/>
    </source>
</evidence>
<sequence length="376" mass="40724">MTPAGGDSKASSMVTVGAPESDGEGRDGVAGAPAPAAMKKGPWTATEDTVLVDYVKKHGEGNWNAVQRNTGLSRCGKSCRLRWANHLRPNLKKGSFSPDEERLILELHSKMGNKWARMAAQLPGRTDNEIKNYWNTRIKRRQRAGLPLYPPEVHRQTTFHCRPPQATSGAPPPPPPPPPELSATNFSLFDFAGAQPFLFQSTAAVNDDTSFFSVGFGSVAAPQAPSPSQSPPLFQLSTLGNYDLNPPPSPPLLREPQNFSVKMELPSSQLFQETHSIAISGAGAGGAAVCRLPLERSSSDLLDAFLRDTQQVGCSSNSLRGGNSVEHHHHHLNFILPEPIQHQRIDREQSPALVLDSGDLWLAPNRPPAGEFLLPP</sequence>
<dbReference type="Gene3D" id="1.10.10.60">
    <property type="entry name" value="Homeodomain-like"/>
    <property type="match status" value="2"/>
</dbReference>
<dbReference type="GO" id="GO:0003700">
    <property type="term" value="F:DNA-binding transcription factor activity"/>
    <property type="evidence" value="ECO:0007669"/>
    <property type="project" value="UniProtKB-ARBA"/>
</dbReference>
<dbReference type="OrthoDB" id="2143914at2759"/>
<evidence type="ECO:0000313" key="12">
    <source>
        <dbReference type="Proteomes" id="UP000663760"/>
    </source>
</evidence>
<dbReference type="SUPFAM" id="SSF46689">
    <property type="entry name" value="Homeodomain-like"/>
    <property type="match status" value="1"/>
</dbReference>
<gene>
    <name evidence="11" type="ORF">SI8410_04005010</name>
</gene>
<dbReference type="AlphaFoldDB" id="A0A7I8K985"/>
<dbReference type="SMART" id="SM00717">
    <property type="entry name" value="SANT"/>
    <property type="match status" value="2"/>
</dbReference>
<dbReference type="PANTHER" id="PTHR47995:SF18">
    <property type="entry name" value="TRANSCRIPTION FACTOR MYB65"/>
    <property type="match status" value="1"/>
</dbReference>
<comment type="subcellular location">
    <subcellularLocation>
        <location evidence="1">Nucleus</location>
    </subcellularLocation>
</comment>
<dbReference type="GO" id="GO:0005634">
    <property type="term" value="C:nucleus"/>
    <property type="evidence" value="ECO:0007669"/>
    <property type="project" value="UniProtKB-SubCell"/>
</dbReference>
<accession>A0A7I8K985</accession>
<dbReference type="PROSITE" id="PS50090">
    <property type="entry name" value="MYB_LIKE"/>
    <property type="match status" value="2"/>
</dbReference>
<evidence type="ECO:0000259" key="10">
    <source>
        <dbReference type="PROSITE" id="PS51294"/>
    </source>
</evidence>
<feature type="domain" description="HTH myb-type" evidence="10">
    <location>
        <begin position="88"/>
        <end position="142"/>
    </location>
</feature>
<evidence type="ECO:0000256" key="8">
    <source>
        <dbReference type="SAM" id="MobiDB-lite"/>
    </source>
</evidence>
<proteinExistence type="predicted"/>
<dbReference type="EMBL" id="LR746267">
    <property type="protein sequence ID" value="CAA7394349.1"/>
    <property type="molecule type" value="Genomic_DNA"/>
</dbReference>
<dbReference type="FunFam" id="1.10.10.60:FF:000001">
    <property type="entry name" value="MYB-related transcription factor"/>
    <property type="match status" value="1"/>
</dbReference>
<dbReference type="GO" id="GO:0080092">
    <property type="term" value="P:regulation of pollen tube growth"/>
    <property type="evidence" value="ECO:0007669"/>
    <property type="project" value="UniProtKB-ARBA"/>
</dbReference>
<dbReference type="FunFam" id="1.10.10.60:FF:000404">
    <property type="entry name" value="Transcription factor MYB97"/>
    <property type="match status" value="1"/>
</dbReference>